<dbReference type="GO" id="GO:0005886">
    <property type="term" value="C:plasma membrane"/>
    <property type="evidence" value="ECO:0007669"/>
    <property type="project" value="TreeGrafter"/>
</dbReference>
<dbReference type="GeneID" id="111117700"/>
<organism evidence="9 10">
    <name type="scientific">Crassostrea virginica</name>
    <name type="common">Eastern oyster</name>
    <dbReference type="NCBI Taxonomy" id="6565"/>
    <lineage>
        <taxon>Eukaryota</taxon>
        <taxon>Metazoa</taxon>
        <taxon>Spiralia</taxon>
        <taxon>Lophotrochozoa</taxon>
        <taxon>Mollusca</taxon>
        <taxon>Bivalvia</taxon>
        <taxon>Autobranchia</taxon>
        <taxon>Pteriomorphia</taxon>
        <taxon>Ostreida</taxon>
        <taxon>Ostreoidea</taxon>
        <taxon>Ostreidae</taxon>
        <taxon>Crassostrea</taxon>
    </lineage>
</organism>
<keyword evidence="2 6" id="KW-0472">Membrane</keyword>
<feature type="signal peptide" evidence="7">
    <location>
        <begin position="1"/>
        <end position="20"/>
    </location>
</feature>
<evidence type="ECO:0000256" key="7">
    <source>
        <dbReference type="SAM" id="SignalP"/>
    </source>
</evidence>
<evidence type="ECO:0000256" key="5">
    <source>
        <dbReference type="ARBA" id="ARBA00023319"/>
    </source>
</evidence>
<evidence type="ECO:0000256" key="4">
    <source>
        <dbReference type="ARBA" id="ARBA00023180"/>
    </source>
</evidence>
<protein>
    <submittedName>
        <fullName evidence="10">Uncharacterized protein LOC111117700 isoform X1</fullName>
    </submittedName>
</protein>
<dbReference type="Pfam" id="PF13927">
    <property type="entry name" value="Ig_3"/>
    <property type="match status" value="1"/>
</dbReference>
<feature type="domain" description="Ig-like" evidence="8">
    <location>
        <begin position="377"/>
        <end position="467"/>
    </location>
</feature>
<evidence type="ECO:0000256" key="3">
    <source>
        <dbReference type="ARBA" id="ARBA00023157"/>
    </source>
</evidence>
<sequence length="730" mass="82208">MLENLLFLLFIHGHLRSGYLFEIKAHFYEGDLTFTWPPITTYQDVGITCDGHFRGFSRVYDNKIMVSNVLDYDIIEILVRGVAGHGYHYIEQRKQFRQKIMVVLEGSDVIMTLSNPQISTNSDYNVFRTNNVGSSIIHHLTLKEYASQSYTLELNNVTSLDAGYYGIGADEMESRSSNGGILVIKAFPSIPIISGNQGILRGEKTTLTCNSISRSKPYYYKKFPVIAYTWLVNESEIKHSSHTLTLTIHTSTVIKCRAKEDLTSTSAGFLVEPLYGPEKVEIIPAFNGTVTIYDGALFGPVTCTADCSPPCQYQWREVTWNGNINDVINASTLPQQVVHARGVSKYHCVATGFHGTSYSANTVSREISLNIQYLDLPKVITEFNGLTTNRSTVNIKEGTTVSLKCMGTGNPKPDVYIATILNGRHTLSSNSLNELLLENIQCEDTCRYTCTARSPGFNDTSTYVEILVKCSPRLDKSVTFHQHYQSDIENNVTVLVPIIAYPKPQNISWVGGPLTAPRYTIEGTITPKEMSYVYRYLVKGNIRLVNESIFGNTTLYIDGVEVVTMFILKKEAENASSLWNLSSLPGSTYMIIFGGVLGLFSILIVLYLARRHINKSGNARNADMNNTNGGTRSREETYLNDGRIYYYVTVSPFNRDSEYERIPNQINHFDTSGGRQTHGVKYNVSSFQEIEPEAETYMHDGRMYYSIRETSTEERNPDYEKLPEIVQYIE</sequence>
<dbReference type="SMART" id="SM00409">
    <property type="entry name" value="IG"/>
    <property type="match status" value="2"/>
</dbReference>
<dbReference type="PANTHER" id="PTHR11640:SF31">
    <property type="entry name" value="IRREGULAR CHIASM C-ROUGHEST PROTEIN-RELATED"/>
    <property type="match status" value="1"/>
</dbReference>
<dbReference type="GO" id="GO:0050839">
    <property type="term" value="F:cell adhesion molecule binding"/>
    <property type="evidence" value="ECO:0007669"/>
    <property type="project" value="TreeGrafter"/>
</dbReference>
<dbReference type="PANTHER" id="PTHR11640">
    <property type="entry name" value="NEPHRIN"/>
    <property type="match status" value="1"/>
</dbReference>
<accession>A0A8B8CBQ4</accession>
<reference evidence="10" key="1">
    <citation type="submission" date="2025-08" db="UniProtKB">
        <authorList>
            <consortium name="RefSeq"/>
        </authorList>
    </citation>
    <scope>IDENTIFICATION</scope>
    <source>
        <tissue evidence="10">Whole sample</tissue>
    </source>
</reference>
<gene>
    <name evidence="10" type="primary">LOC111117700</name>
</gene>
<dbReference type="PROSITE" id="PS50835">
    <property type="entry name" value="IG_LIKE"/>
    <property type="match status" value="3"/>
</dbReference>
<keyword evidence="5" id="KW-0393">Immunoglobulin domain</keyword>
<feature type="chain" id="PRO_5034144529" evidence="7">
    <location>
        <begin position="21"/>
        <end position="730"/>
    </location>
</feature>
<dbReference type="InterPro" id="IPR013783">
    <property type="entry name" value="Ig-like_fold"/>
</dbReference>
<dbReference type="Proteomes" id="UP000694844">
    <property type="component" value="Chromosome 10"/>
</dbReference>
<feature type="transmembrane region" description="Helical" evidence="6">
    <location>
        <begin position="589"/>
        <end position="609"/>
    </location>
</feature>
<evidence type="ECO:0000259" key="8">
    <source>
        <dbReference type="PROSITE" id="PS50835"/>
    </source>
</evidence>
<keyword evidence="6" id="KW-1133">Transmembrane helix</keyword>
<dbReference type="RefSeq" id="XP_022312574.1">
    <property type="nucleotide sequence ID" value="XM_022456866.1"/>
</dbReference>
<dbReference type="AlphaFoldDB" id="A0A8B8CBQ4"/>
<dbReference type="InterPro" id="IPR003599">
    <property type="entry name" value="Ig_sub"/>
</dbReference>
<keyword evidence="4" id="KW-0325">Glycoprotein</keyword>
<dbReference type="OrthoDB" id="6157552at2759"/>
<feature type="domain" description="Ig-like" evidence="8">
    <location>
        <begin position="188"/>
        <end position="266"/>
    </location>
</feature>
<dbReference type="SUPFAM" id="SSF48726">
    <property type="entry name" value="Immunoglobulin"/>
    <property type="match status" value="1"/>
</dbReference>
<name>A0A8B8CBQ4_CRAVI</name>
<dbReference type="GO" id="GO:0098609">
    <property type="term" value="P:cell-cell adhesion"/>
    <property type="evidence" value="ECO:0007669"/>
    <property type="project" value="TreeGrafter"/>
</dbReference>
<dbReference type="InterPro" id="IPR007110">
    <property type="entry name" value="Ig-like_dom"/>
</dbReference>
<evidence type="ECO:0000256" key="1">
    <source>
        <dbReference type="ARBA" id="ARBA00004479"/>
    </source>
</evidence>
<dbReference type="Gene3D" id="2.60.40.10">
    <property type="entry name" value="Immunoglobulins"/>
    <property type="match status" value="1"/>
</dbReference>
<comment type="subcellular location">
    <subcellularLocation>
        <location evidence="1">Membrane</location>
        <topology evidence="1">Single-pass type I membrane protein</topology>
    </subcellularLocation>
</comment>
<evidence type="ECO:0000256" key="2">
    <source>
        <dbReference type="ARBA" id="ARBA00023136"/>
    </source>
</evidence>
<dbReference type="InterPro" id="IPR051275">
    <property type="entry name" value="Cell_adhesion_signaling"/>
</dbReference>
<dbReference type="GO" id="GO:0005911">
    <property type="term" value="C:cell-cell junction"/>
    <property type="evidence" value="ECO:0007669"/>
    <property type="project" value="TreeGrafter"/>
</dbReference>
<evidence type="ECO:0000313" key="10">
    <source>
        <dbReference type="RefSeq" id="XP_022312574.1"/>
    </source>
</evidence>
<feature type="domain" description="Ig-like" evidence="8">
    <location>
        <begin position="277"/>
        <end position="368"/>
    </location>
</feature>
<keyword evidence="3" id="KW-1015">Disulfide bond</keyword>
<evidence type="ECO:0000256" key="6">
    <source>
        <dbReference type="SAM" id="Phobius"/>
    </source>
</evidence>
<proteinExistence type="predicted"/>
<dbReference type="InterPro" id="IPR036179">
    <property type="entry name" value="Ig-like_dom_sf"/>
</dbReference>
<keyword evidence="6" id="KW-0812">Transmembrane</keyword>
<keyword evidence="9" id="KW-1185">Reference proteome</keyword>
<keyword evidence="7" id="KW-0732">Signal</keyword>
<evidence type="ECO:0000313" key="9">
    <source>
        <dbReference type="Proteomes" id="UP000694844"/>
    </source>
</evidence>
<dbReference type="KEGG" id="cvn:111117700"/>